<accession>A0A8H3TSL3</accession>
<feature type="compositionally biased region" description="Polar residues" evidence="1">
    <location>
        <begin position="681"/>
        <end position="692"/>
    </location>
</feature>
<comment type="caution">
    <text evidence="2">The sequence shown here is derived from an EMBL/GenBank/DDBJ whole genome shotgun (WGS) entry which is preliminary data.</text>
</comment>
<reference evidence="2" key="1">
    <citation type="submission" date="2020-07" db="EMBL/GenBank/DDBJ databases">
        <title>Draft Genome Sequence of a Deep-Sea Yeast, Naganishia (Cryptococcus) liquefaciens strain N6.</title>
        <authorList>
            <person name="Han Y.W."/>
            <person name="Kajitani R."/>
            <person name="Morimoto H."/>
            <person name="Parhat M."/>
            <person name="Tsubouchi H."/>
            <person name="Bakenova O."/>
            <person name="Ogata M."/>
            <person name="Argunhan B."/>
            <person name="Aoki R."/>
            <person name="Kajiwara S."/>
            <person name="Itoh T."/>
            <person name="Iwasaki H."/>
        </authorList>
    </citation>
    <scope>NUCLEOTIDE SEQUENCE</scope>
    <source>
        <strain evidence="2">N6</strain>
    </source>
</reference>
<evidence type="ECO:0000313" key="3">
    <source>
        <dbReference type="Proteomes" id="UP000620104"/>
    </source>
</evidence>
<feature type="region of interest" description="Disordered" evidence="1">
    <location>
        <begin position="681"/>
        <end position="797"/>
    </location>
</feature>
<dbReference type="AlphaFoldDB" id="A0A8H3TSL3"/>
<feature type="compositionally biased region" description="Basic and acidic residues" evidence="1">
    <location>
        <begin position="777"/>
        <end position="791"/>
    </location>
</feature>
<dbReference type="Proteomes" id="UP000620104">
    <property type="component" value="Unassembled WGS sequence"/>
</dbReference>
<proteinExistence type="predicted"/>
<evidence type="ECO:0000256" key="1">
    <source>
        <dbReference type="SAM" id="MobiDB-lite"/>
    </source>
</evidence>
<keyword evidence="3" id="KW-1185">Reference proteome</keyword>
<feature type="compositionally biased region" description="Low complexity" evidence="1">
    <location>
        <begin position="1"/>
        <end position="16"/>
    </location>
</feature>
<organism evidence="2 3">
    <name type="scientific">Naganishia liquefaciens</name>
    <dbReference type="NCBI Taxonomy" id="104408"/>
    <lineage>
        <taxon>Eukaryota</taxon>
        <taxon>Fungi</taxon>
        <taxon>Dikarya</taxon>
        <taxon>Basidiomycota</taxon>
        <taxon>Agaricomycotina</taxon>
        <taxon>Tremellomycetes</taxon>
        <taxon>Filobasidiales</taxon>
        <taxon>Filobasidiaceae</taxon>
        <taxon>Naganishia</taxon>
    </lineage>
</organism>
<feature type="region of interest" description="Disordered" evidence="1">
    <location>
        <begin position="1"/>
        <end position="24"/>
    </location>
</feature>
<dbReference type="EMBL" id="BLZA01000018">
    <property type="protein sequence ID" value="GHJ86465.1"/>
    <property type="molecule type" value="Genomic_DNA"/>
</dbReference>
<name>A0A8H3TSL3_9TREE</name>
<gene>
    <name evidence="2" type="ORF">NliqN6_2867</name>
</gene>
<feature type="region of interest" description="Disordered" evidence="1">
    <location>
        <begin position="243"/>
        <end position="285"/>
    </location>
</feature>
<feature type="compositionally biased region" description="Polar residues" evidence="1">
    <location>
        <begin position="268"/>
        <end position="282"/>
    </location>
</feature>
<feature type="compositionally biased region" description="Polar residues" evidence="1">
    <location>
        <begin position="702"/>
        <end position="713"/>
    </location>
</feature>
<sequence length="842" mass="93593">MSSRYNNSSKPSSDSSRITEEEPLPEDFRAYVELTDLPTALTRDLKIGERFISHYFSRASHHPVDDVRLTLNGEMDKASPNGSETGKEGRPKGIMTLTNRDAWRRLRRNSILPREREHERAEAPNTTLIYEHKVIGRYVPEWCELTEVEGGGVASSLKDKIHGRKIRLRLVAREITTKQSPTLVQGPGFAHQSRSDPGTSVAELDNLRESNPLPSRKTEGILRASKMEKAVSWADSVDIVDNATKHDGLTSPPGKRHDGRQMEDRSSENQVGHTKHNIQTNPWLGRRPDLRFTHTEENLKWLQAHRTYLLSPKNDQKTLSTTLPSFPSGRTIVVWELGKAVGRVDDIKMRRLPEGIAPQGRMAFIAFMTDQDCFEVLRRVKMGTQFPKIMPDLNEKQHLPTITALKTMKLYYLTIEKAVPGRWCSKAHKLPQLKQVKDLYPTYESRRNRQSRVGPISQQMAPDLPSNAHTTVRAVPRHTTPKFRNGRPIPGNEDLDRTLVTAASSHPSNVPILHSFPAKSFDAAFNPRSHGHKDDVTSPDPIKVVLPIMLPDKVVQLIGGECVLGEERMHSKRMKVLALPSGATTAQLHTALEAAFGFVRNICGDPSADDAFIVDFATESAMERVKKEAKPMGAVGPGFTACFDLTVSLRDIDAKEEAIWKRWAYKPAVIYPGFNKQTIHSTSTNESVTHGNLSLEPRIEAPSTSQAGTPTGKETTRYATDGVESGTTRGSPEKASLKTASTPQPSPSSPIVVFQPPPQAEAPFDRVISPSSPSIDVKTDTDPERPNDAPKPRSLFRRGMQAGKDALTMLMANQPDVSSPRKRSIEAACASPIARAKRKRIR</sequence>
<protein>
    <submittedName>
        <fullName evidence="2">Uncharacterized protein</fullName>
    </submittedName>
</protein>
<feature type="compositionally biased region" description="Basic and acidic residues" evidence="1">
    <location>
        <begin position="255"/>
        <end position="267"/>
    </location>
</feature>
<feature type="region of interest" description="Disordered" evidence="1">
    <location>
        <begin position="179"/>
        <end position="219"/>
    </location>
</feature>
<evidence type="ECO:0000313" key="2">
    <source>
        <dbReference type="EMBL" id="GHJ86465.1"/>
    </source>
</evidence>